<dbReference type="GO" id="GO:0005524">
    <property type="term" value="F:ATP binding"/>
    <property type="evidence" value="ECO:0007669"/>
    <property type="project" value="InterPro"/>
</dbReference>
<protein>
    <submittedName>
        <fullName evidence="2">Serine/threonine protein kinase</fullName>
    </submittedName>
</protein>
<sequence>MIDLNPFPLRILPRLKDHPALRSLRRQPRIWRDTSDFTSIDYGDIILVDNRWFLVVGYMREGRFGIDEQPKQWVPKVSDLETGESNILKLVFHETYSIKFGDLKVTCYRNPEKEARVLELVRGNPAFMQGYSVLDDADNLVRILDVVQGNRMDKYLQRLGEGHEEYFRDHLVGVLQRFLLSVQAIAYLHSHGLKHGDIRRDHIFVDWDSGHFSWIDFDYDFYLPERPYAMDLFGLGNCLLYIVGRRNFRFQDVLEDPELGEKIASSLRVEDMSLLARDRVFNLQKIYPYIPDRLNAILMHFSAGTSVIYDTVDEFHDELADCIASL</sequence>
<dbReference type="SUPFAM" id="SSF56112">
    <property type="entry name" value="Protein kinase-like (PK-like)"/>
    <property type="match status" value="1"/>
</dbReference>
<reference evidence="2 3" key="1">
    <citation type="submission" date="2020-08" db="EMBL/GenBank/DDBJ databases">
        <title>Genomic Encyclopedia of Type Strains, Phase IV (KMG-IV): sequencing the most valuable type-strain genomes for metagenomic binning, comparative biology and taxonomic classification.</title>
        <authorList>
            <person name="Goeker M."/>
        </authorList>
    </citation>
    <scope>NUCLEOTIDE SEQUENCE [LARGE SCALE GENOMIC DNA]</scope>
    <source>
        <strain evidence="2 3">DSM 28570</strain>
    </source>
</reference>
<dbReference type="Gene3D" id="1.10.510.10">
    <property type="entry name" value="Transferase(Phosphotransferase) domain 1"/>
    <property type="match status" value="1"/>
</dbReference>
<comment type="caution">
    <text evidence="2">The sequence shown here is derived from an EMBL/GenBank/DDBJ whole genome shotgun (WGS) entry which is preliminary data.</text>
</comment>
<dbReference type="GO" id="GO:0004674">
    <property type="term" value="F:protein serine/threonine kinase activity"/>
    <property type="evidence" value="ECO:0007669"/>
    <property type="project" value="UniProtKB-KW"/>
</dbReference>
<keyword evidence="3" id="KW-1185">Reference proteome</keyword>
<dbReference type="Gene3D" id="3.30.200.20">
    <property type="entry name" value="Phosphorylase Kinase, domain 1"/>
    <property type="match status" value="1"/>
</dbReference>
<keyword evidence="2" id="KW-0808">Transferase</keyword>
<evidence type="ECO:0000313" key="3">
    <source>
        <dbReference type="Proteomes" id="UP000539642"/>
    </source>
</evidence>
<organism evidence="2 3">
    <name type="scientific">Desulfoprunum benzoelyticum</name>
    <dbReference type="NCBI Taxonomy" id="1506996"/>
    <lineage>
        <taxon>Bacteria</taxon>
        <taxon>Pseudomonadati</taxon>
        <taxon>Thermodesulfobacteriota</taxon>
        <taxon>Desulfobulbia</taxon>
        <taxon>Desulfobulbales</taxon>
        <taxon>Desulfobulbaceae</taxon>
        <taxon>Desulfoprunum</taxon>
    </lineage>
</organism>
<dbReference type="InterPro" id="IPR011009">
    <property type="entry name" value="Kinase-like_dom_sf"/>
</dbReference>
<dbReference type="AlphaFoldDB" id="A0A840V1X8"/>
<gene>
    <name evidence="2" type="ORF">HNQ81_001589</name>
</gene>
<evidence type="ECO:0000313" key="2">
    <source>
        <dbReference type="EMBL" id="MBB5347860.1"/>
    </source>
</evidence>
<evidence type="ECO:0000259" key="1">
    <source>
        <dbReference type="PROSITE" id="PS50011"/>
    </source>
</evidence>
<name>A0A840V1X8_9BACT</name>
<keyword evidence="2" id="KW-0723">Serine/threonine-protein kinase</keyword>
<keyword evidence="2" id="KW-0418">Kinase</keyword>
<dbReference type="RefSeq" id="WP_183350033.1">
    <property type="nucleotide sequence ID" value="NZ_JACHEO010000007.1"/>
</dbReference>
<feature type="domain" description="Protein kinase" evidence="1">
    <location>
        <begin position="53"/>
        <end position="326"/>
    </location>
</feature>
<dbReference type="PROSITE" id="PS50011">
    <property type="entry name" value="PROTEIN_KINASE_DOM"/>
    <property type="match status" value="1"/>
</dbReference>
<dbReference type="EMBL" id="JACHEO010000007">
    <property type="protein sequence ID" value="MBB5347860.1"/>
    <property type="molecule type" value="Genomic_DNA"/>
</dbReference>
<proteinExistence type="predicted"/>
<dbReference type="Proteomes" id="UP000539642">
    <property type="component" value="Unassembled WGS sequence"/>
</dbReference>
<accession>A0A840V1X8</accession>
<dbReference type="InterPro" id="IPR000719">
    <property type="entry name" value="Prot_kinase_dom"/>
</dbReference>